<feature type="compositionally biased region" description="Polar residues" evidence="1">
    <location>
        <begin position="520"/>
        <end position="539"/>
    </location>
</feature>
<proteinExistence type="predicted"/>
<dbReference type="EMBL" id="JBANRG010000003">
    <property type="protein sequence ID" value="KAK7468287.1"/>
    <property type="molecule type" value="Genomic_DNA"/>
</dbReference>
<feature type="region of interest" description="Disordered" evidence="1">
    <location>
        <begin position="1"/>
        <end position="110"/>
    </location>
</feature>
<gene>
    <name evidence="3" type="ORF">VKT23_002799</name>
</gene>
<sequence length="1550" mass="171118">MPTRKPQGSNSNSKSTTASKTTSSPTPLPSSSSITTRSNTAAAATPPSSLLTKTSPASPSRPKDPTLPSSPNSSKRKGRTANSPAAPSSSLPPINEESGEDFDFLQLPKTNKGKGVTITEVVDEDEPATAVGDEDAEGSYDLDYLASVGPGNRPDLQPNSTVAPSPSNPTSTGVGDSTILSDNPAQVAAQAFLNSLSTPGVNSGDSVNVVEGKGSVMHRNPPSVLEVFHRAIPIYQECLSASVSKYHEPMDPGKDILIGLGAVDGCMPERTLEETLELREAVLRLFAPNSIGLWNNESLDDFLLAFKGRSITSSDEEVIKKYLVNDETKWTVNLDLLRDIAHAALAINQILGALTNFLKRDPERSFVFDPNYMLLRFLESCSDGNVCLVALQAYRVRMMSAGKHIQANLRSIRRSTLQPDDLETVDSSSVYSTRLSTRTEFGLLNSMAEFGKLIARPDYKDEISDPNFVSGHLLSSARDQGWMQPARFYRRSDDNIPENRRKPVRKVVDDKYKVQEDAVNTSTRMKSSNASDSRASTFTYRDGSAAPMPRPSAAPEQIGPKVSDNLVTNMSGRRMPTLDELIKEARTLRSGGPLSSFANTVDKNDIPANQSWTSHSYGHATQHNDPYRVYRNNNNSIGNVRGRGATSGNGSPPDDDGDDDPDDNGRGNSRGNNVPDPRRADRGNHNISGNNNRGNGPPDGDPDPNGNGVAVESKDPKDPCSVHSKTHLDSDSHAFNTHQWQLNAKISLSDVPEWDGGPLSIIDYIAKMNELAHLSPVMHKDLGLYGPFRFKEEASTWWLTLSDKDRSFLAFDWTHLLAGIKEAFLTTNWVEDRTIEFNNMRFRQRGRERETPVQFLRRKKRYCDFIYPIEEVGLELFIKLLLKNTPKGWLPFISPAVCPNLLSLQKLAEIHKDTLIEAWKSTRKSSNESDNSNGGKNAFYRARSALNVDSTGQQSEETYSDPEDESDEERDGTEEVTVDAEGNVATSGRRKRKEWPKGRNVKGVDFSRDDSVKSSNMPEGINCYICTSPYHWARECKKFGAWTALRDAHLLEVEINQAEIESQDRMYVQSLTQSMASASSRALSSERNVDANEVRTNPEESKKSLNRNQRRARLFSKETNPDRATKTVNRTSRRRLQRLAHSTDQVEEILDEGKKVIVARKYRSFPEGLGSLGTKALHAKARLSSLEKGSIDVKLDSGADITLMSEELWKSMPELGKPKQGLRLRLYQLTSEAKALGYVTFPMFMETEEENIVKFEVEAYVVKNMKSPLLLGEDFQTSYELGVVRNATGLCGISVGRSSMVIPASTARSTDLGFKIRKANVAKAFIRRKSNRRSKARAKRSPEEPSPVLAAQDTIISPGSVHNVPVKGSFDGRSDWLVEKMMIGTQDMSVLASPTTWVTSENPFIPIANPSTRPWIIKAGDVVGHIVNPNELDNPTDPEERASMIAAMEAIAVKIEGTLRAQDLANANNSDVHANPFQNEPEDVDGEDQWGPKTSSTSDDLKVENRSDDSIDVAKLVNLGPDIPEHIKPQLEQVLRTYLLLSLSLYMLDS</sequence>
<feature type="compositionally biased region" description="Low complexity" evidence="1">
    <location>
        <begin position="685"/>
        <end position="708"/>
    </location>
</feature>
<feature type="region of interest" description="Disordered" evidence="1">
    <location>
        <begin position="612"/>
        <end position="727"/>
    </location>
</feature>
<feature type="region of interest" description="Disordered" evidence="1">
    <location>
        <begin position="520"/>
        <end position="569"/>
    </location>
</feature>
<evidence type="ECO:0000313" key="4">
    <source>
        <dbReference type="Proteomes" id="UP001498398"/>
    </source>
</evidence>
<protein>
    <recommendedName>
        <fullName evidence="2">CCHC-type domain-containing protein</fullName>
    </recommendedName>
</protein>
<feature type="compositionally biased region" description="Acidic residues" evidence="1">
    <location>
        <begin position="958"/>
        <end position="978"/>
    </location>
</feature>
<feature type="region of interest" description="Disordered" evidence="1">
    <location>
        <begin position="1080"/>
        <end position="1109"/>
    </location>
</feature>
<feature type="compositionally biased region" description="Low complexity" evidence="1">
    <location>
        <begin position="544"/>
        <end position="555"/>
    </location>
</feature>
<comment type="caution">
    <text evidence="3">The sequence shown here is derived from an EMBL/GenBank/DDBJ whole genome shotgun (WGS) entry which is preliminary data.</text>
</comment>
<feature type="compositionally biased region" description="Basic residues" evidence="1">
    <location>
        <begin position="1329"/>
        <end position="1339"/>
    </location>
</feature>
<dbReference type="InterPro" id="IPR001878">
    <property type="entry name" value="Znf_CCHC"/>
</dbReference>
<feature type="compositionally biased region" description="Polar residues" evidence="1">
    <location>
        <begin position="612"/>
        <end position="624"/>
    </location>
</feature>
<feature type="region of interest" description="Disordered" evidence="1">
    <location>
        <begin position="122"/>
        <end position="177"/>
    </location>
</feature>
<evidence type="ECO:0000256" key="1">
    <source>
        <dbReference type="SAM" id="MobiDB-lite"/>
    </source>
</evidence>
<accession>A0ABR1K1N3</accession>
<feature type="compositionally biased region" description="Basic and acidic residues" evidence="1">
    <location>
        <begin position="1087"/>
        <end position="1103"/>
    </location>
</feature>
<evidence type="ECO:0000313" key="3">
    <source>
        <dbReference type="EMBL" id="KAK7468287.1"/>
    </source>
</evidence>
<feature type="region of interest" description="Disordered" evidence="1">
    <location>
        <begin position="946"/>
        <end position="1013"/>
    </location>
</feature>
<organism evidence="3 4">
    <name type="scientific">Marasmiellus scandens</name>
    <dbReference type="NCBI Taxonomy" id="2682957"/>
    <lineage>
        <taxon>Eukaryota</taxon>
        <taxon>Fungi</taxon>
        <taxon>Dikarya</taxon>
        <taxon>Basidiomycota</taxon>
        <taxon>Agaricomycotina</taxon>
        <taxon>Agaricomycetes</taxon>
        <taxon>Agaricomycetidae</taxon>
        <taxon>Agaricales</taxon>
        <taxon>Marasmiineae</taxon>
        <taxon>Omphalotaceae</taxon>
        <taxon>Marasmiellus</taxon>
    </lineage>
</organism>
<feature type="compositionally biased region" description="Polar residues" evidence="1">
    <location>
        <begin position="157"/>
        <end position="177"/>
    </location>
</feature>
<feature type="compositionally biased region" description="Low complexity" evidence="1">
    <location>
        <begin position="83"/>
        <end position="93"/>
    </location>
</feature>
<evidence type="ECO:0000259" key="2">
    <source>
        <dbReference type="SMART" id="SM00343"/>
    </source>
</evidence>
<feature type="compositionally biased region" description="Acidic residues" evidence="1">
    <location>
        <begin position="122"/>
        <end position="140"/>
    </location>
</feature>
<feature type="region of interest" description="Disordered" evidence="1">
    <location>
        <begin position="1329"/>
        <end position="1348"/>
    </location>
</feature>
<name>A0ABR1K1N3_9AGAR</name>
<dbReference type="Proteomes" id="UP001498398">
    <property type="component" value="Unassembled WGS sequence"/>
</dbReference>
<feature type="region of interest" description="Disordered" evidence="1">
    <location>
        <begin position="1469"/>
        <end position="1506"/>
    </location>
</feature>
<feature type="compositionally biased region" description="Acidic residues" evidence="1">
    <location>
        <begin position="653"/>
        <end position="662"/>
    </location>
</feature>
<feature type="compositionally biased region" description="Polar residues" evidence="1">
    <location>
        <begin position="1469"/>
        <end position="1478"/>
    </location>
</feature>
<feature type="compositionally biased region" description="Basic and acidic residues" evidence="1">
    <location>
        <begin position="712"/>
        <end position="727"/>
    </location>
</feature>
<feature type="domain" description="CCHC-type" evidence="2">
    <location>
        <begin position="1022"/>
        <end position="1038"/>
    </location>
</feature>
<feature type="compositionally biased region" description="Low complexity" evidence="1">
    <location>
        <begin position="9"/>
        <end position="52"/>
    </location>
</feature>
<reference evidence="3 4" key="1">
    <citation type="submission" date="2024-01" db="EMBL/GenBank/DDBJ databases">
        <title>A draft genome for the cacao thread blight pathogen Marasmiellus scandens.</title>
        <authorList>
            <person name="Baruah I.K."/>
            <person name="Leung J."/>
            <person name="Bukari Y."/>
            <person name="Amoako-Attah I."/>
            <person name="Meinhardt L.W."/>
            <person name="Bailey B.A."/>
            <person name="Cohen S.P."/>
        </authorList>
    </citation>
    <scope>NUCLEOTIDE SEQUENCE [LARGE SCALE GENOMIC DNA]</scope>
    <source>
        <strain evidence="3 4">GH-19</strain>
    </source>
</reference>
<keyword evidence="4" id="KW-1185">Reference proteome</keyword>
<dbReference type="CDD" id="cd00303">
    <property type="entry name" value="retropepsin_like"/>
    <property type="match status" value="1"/>
</dbReference>
<dbReference type="SMART" id="SM00343">
    <property type="entry name" value="ZnF_C2HC"/>
    <property type="match status" value="1"/>
</dbReference>